<protein>
    <recommendedName>
        <fullName evidence="3">Carboxypeptidase regulatory-like domain-containing protein</fullName>
    </recommendedName>
</protein>
<dbReference type="Proteomes" id="UP000214646">
    <property type="component" value="Unassembled WGS sequence"/>
</dbReference>
<dbReference type="AlphaFoldDB" id="A0A225E745"/>
<evidence type="ECO:0000313" key="2">
    <source>
        <dbReference type="Proteomes" id="UP000214646"/>
    </source>
</evidence>
<dbReference type="OrthoDB" id="289368at2"/>
<evidence type="ECO:0000313" key="1">
    <source>
        <dbReference type="EMBL" id="OWK45329.1"/>
    </source>
</evidence>
<evidence type="ECO:0008006" key="3">
    <source>
        <dbReference type="Google" id="ProtNLM"/>
    </source>
</evidence>
<organism evidence="1 2">
    <name type="scientific">Fimbriiglobus ruber</name>
    <dbReference type="NCBI Taxonomy" id="1908690"/>
    <lineage>
        <taxon>Bacteria</taxon>
        <taxon>Pseudomonadati</taxon>
        <taxon>Planctomycetota</taxon>
        <taxon>Planctomycetia</taxon>
        <taxon>Gemmatales</taxon>
        <taxon>Gemmataceae</taxon>
        <taxon>Fimbriiglobus</taxon>
    </lineage>
</organism>
<comment type="caution">
    <text evidence="1">The sequence shown here is derived from an EMBL/GenBank/DDBJ whole genome shotgun (WGS) entry which is preliminary data.</text>
</comment>
<proteinExistence type="predicted"/>
<dbReference type="EMBL" id="NIDE01000002">
    <property type="protein sequence ID" value="OWK45329.1"/>
    <property type="molecule type" value="Genomic_DNA"/>
</dbReference>
<reference evidence="2" key="1">
    <citation type="submission" date="2017-06" db="EMBL/GenBank/DDBJ databases">
        <title>Genome analysis of Fimbriiglobus ruber SP5, the first member of the order Planctomycetales with confirmed chitinolytic capability.</title>
        <authorList>
            <person name="Ravin N.V."/>
            <person name="Rakitin A.L."/>
            <person name="Ivanova A.A."/>
            <person name="Beletsky A.V."/>
            <person name="Kulichevskaya I.S."/>
            <person name="Mardanov A.V."/>
            <person name="Dedysh S.N."/>
        </authorList>
    </citation>
    <scope>NUCLEOTIDE SEQUENCE [LARGE SCALE GENOMIC DNA]</scope>
    <source>
        <strain evidence="2">SP5</strain>
    </source>
</reference>
<name>A0A225E745_9BACT</name>
<accession>A0A225E745</accession>
<gene>
    <name evidence="1" type="ORF">FRUB_01660</name>
</gene>
<sequence length="122" mass="12732">MGLAGCAEEPPPPAEAEGVVTYDGKAIDTGIVSFTAPDGTSTGGAAVTDGKYHLDPEAGLRPGKYRVAIRWAKKIGEKNPNAGYGQSPDVIVQGLPEKYNTESVLTADLQSGPNTVDFKLEK</sequence>
<keyword evidence="2" id="KW-1185">Reference proteome</keyword>